<gene>
    <name evidence="1" type="ORF">C5167_047308</name>
</gene>
<proteinExistence type="predicted"/>
<dbReference type="Proteomes" id="UP000316621">
    <property type="component" value="Chromosome 11"/>
</dbReference>
<evidence type="ECO:0000313" key="1">
    <source>
        <dbReference type="EMBL" id="RZC84527.1"/>
    </source>
</evidence>
<reference evidence="1 2" key="1">
    <citation type="journal article" date="2018" name="Science">
        <title>The opium poppy genome and morphinan production.</title>
        <authorList>
            <person name="Guo L."/>
            <person name="Winzer T."/>
            <person name="Yang X."/>
            <person name="Li Y."/>
            <person name="Ning Z."/>
            <person name="He Z."/>
            <person name="Teodor R."/>
            <person name="Lu Y."/>
            <person name="Bowser T.A."/>
            <person name="Graham I.A."/>
            <person name="Ye K."/>
        </authorList>
    </citation>
    <scope>NUCLEOTIDE SEQUENCE [LARGE SCALE GENOMIC DNA]</scope>
    <source>
        <strain evidence="2">cv. HN1</strain>
        <tissue evidence="1">Leaves</tissue>
    </source>
</reference>
<accession>A0A4Y7LHR8</accession>
<dbReference type="AlphaFoldDB" id="A0A4Y7LHR8"/>
<protein>
    <submittedName>
        <fullName evidence="1">Uncharacterized protein</fullName>
    </submittedName>
</protein>
<dbReference type="EMBL" id="CM010725">
    <property type="protein sequence ID" value="RZC84527.1"/>
    <property type="molecule type" value="Genomic_DNA"/>
</dbReference>
<sequence length="179" mass="20079">MATIRIAWEPNKWHHYSAGMSRRTRKPMQISEMQTDDDENNGATGSSYFQIESKVDNEDESIATTAHDTGHHQLGKLIMSEGHQGKAINSGNKLEHYCSSSPGGGRFSLSHHFIKEEKNDTCDNDNNQLMVIKQKGVKGIKYGKLVKKYMTTVLDRLVKKTKNGDKNHQLGSHKKAALP</sequence>
<dbReference type="STRING" id="3469.A0A4Y7LHR8"/>
<dbReference type="OMA" id="IRIAWEP"/>
<name>A0A4Y7LHR8_PAPSO</name>
<evidence type="ECO:0000313" key="2">
    <source>
        <dbReference type="Proteomes" id="UP000316621"/>
    </source>
</evidence>
<dbReference type="Gramene" id="RZC84527">
    <property type="protein sequence ID" value="RZC84527"/>
    <property type="gene ID" value="C5167_047308"/>
</dbReference>
<organism evidence="1 2">
    <name type="scientific">Papaver somniferum</name>
    <name type="common">Opium poppy</name>
    <dbReference type="NCBI Taxonomy" id="3469"/>
    <lineage>
        <taxon>Eukaryota</taxon>
        <taxon>Viridiplantae</taxon>
        <taxon>Streptophyta</taxon>
        <taxon>Embryophyta</taxon>
        <taxon>Tracheophyta</taxon>
        <taxon>Spermatophyta</taxon>
        <taxon>Magnoliopsida</taxon>
        <taxon>Ranunculales</taxon>
        <taxon>Papaveraceae</taxon>
        <taxon>Papaveroideae</taxon>
        <taxon>Papaver</taxon>
    </lineage>
</organism>
<keyword evidence="2" id="KW-1185">Reference proteome</keyword>